<evidence type="ECO:0000313" key="11">
    <source>
        <dbReference type="EMBL" id="CAD5116270.1"/>
    </source>
</evidence>
<evidence type="ECO:0000256" key="6">
    <source>
        <dbReference type="ARBA" id="ARBA00022801"/>
    </source>
</evidence>
<dbReference type="Pfam" id="PF01432">
    <property type="entry name" value="Peptidase_M3"/>
    <property type="match status" value="1"/>
</dbReference>
<dbReference type="FunFam" id="3.40.390.10:FF:000006">
    <property type="entry name" value="Thimet oligopeptidase 1"/>
    <property type="match status" value="1"/>
</dbReference>
<keyword evidence="5 9" id="KW-0479">Metal-binding</keyword>
<evidence type="ECO:0000256" key="5">
    <source>
        <dbReference type="ARBA" id="ARBA00022723"/>
    </source>
</evidence>
<dbReference type="CDD" id="cd06455">
    <property type="entry name" value="M3A_TOP"/>
    <property type="match status" value="1"/>
</dbReference>
<keyword evidence="12" id="KW-1185">Reference proteome</keyword>
<evidence type="ECO:0000259" key="10">
    <source>
        <dbReference type="Pfam" id="PF01432"/>
    </source>
</evidence>
<name>A0A7I8VJQ0_9ANNE</name>
<dbReference type="GO" id="GO:0006508">
    <property type="term" value="P:proteolysis"/>
    <property type="evidence" value="ECO:0007669"/>
    <property type="project" value="UniProtKB-KW"/>
</dbReference>
<evidence type="ECO:0000256" key="1">
    <source>
        <dbReference type="ARBA" id="ARBA00004496"/>
    </source>
</evidence>
<dbReference type="AlphaFoldDB" id="A0A7I8VJQ0"/>
<keyword evidence="4 9" id="KW-0645">Protease</keyword>
<comment type="subcellular location">
    <subcellularLocation>
        <location evidence="1">Cytoplasm</location>
    </subcellularLocation>
</comment>
<evidence type="ECO:0000256" key="7">
    <source>
        <dbReference type="ARBA" id="ARBA00022833"/>
    </source>
</evidence>
<sequence>MKYPIDNVQLRWDLSASEIEKKADELIEMAKQVYDEVGKLSDAEVTIDNVCTRLAKLDSIYDTQRSQLDFFQHVSPDKEIRDASCAADKKLSDFDVEISMRQDVFDSLVAVEKNLKQPLTGEDERYLSKLIKFGKRNGLHLAEDVQKQIKEIKQRMSAISIDFSKNLGEEDTVLLFTKEEMAGAADDFLESLDKSDDGKYKVTLKYPHYFPCMKFVRVPETRKKLENAFNSRCMEPNTKIMEELVELRDKRAKLLGFKTHAHFVLEMRMAKNPERVKEFLEDLASKLTKLRDDEMKIFLEYKKEECEKYGYEFNGKIDGWDTRYYMTRVEEKKYAVDQNILKEYFPMEKVTKGLLEIYQNLLGLVFEEIPNPPIWNNDVTLFATKDKETGELLGYFYLDLYPRTGKYGHAACFTLQKGCDLENGKRQLAVAAMVANFTKPTPEKPALLTHDEVETFFHEFGHVMHVICARAKYALFSGTSVERDFVEAPSQMLENWCWHEDPLRLMSEHYKTKEPIPKEVIEKLIASRLANAGYFNMRQILLGTFDQTIHSLSKVDTAEIFSKLSKELVCVEPSENTNMPATFEHLSGGYDAQYYGYMWSEVFSSDMFYSRFLKEGILSEKVGKSYRDCILKPGGSIDADLMLKNFLGREPQTEPFLRMKGLKIENES</sequence>
<dbReference type="EMBL" id="CAJFCJ010000006">
    <property type="protein sequence ID" value="CAD5116270.1"/>
    <property type="molecule type" value="Genomic_DNA"/>
</dbReference>
<dbReference type="Gene3D" id="1.10.1370.10">
    <property type="entry name" value="Neurolysin, domain 3"/>
    <property type="match status" value="1"/>
</dbReference>
<evidence type="ECO:0000256" key="3">
    <source>
        <dbReference type="ARBA" id="ARBA00022490"/>
    </source>
</evidence>
<dbReference type="GO" id="GO:0006518">
    <property type="term" value="P:peptide metabolic process"/>
    <property type="evidence" value="ECO:0007669"/>
    <property type="project" value="TreeGrafter"/>
</dbReference>
<dbReference type="InterPro" id="IPR024079">
    <property type="entry name" value="MetalloPept_cat_dom_sf"/>
</dbReference>
<evidence type="ECO:0000256" key="9">
    <source>
        <dbReference type="RuleBase" id="RU003435"/>
    </source>
</evidence>
<dbReference type="SUPFAM" id="SSF55486">
    <property type="entry name" value="Metalloproteases ('zincins'), catalytic domain"/>
    <property type="match status" value="1"/>
</dbReference>
<evidence type="ECO:0000256" key="8">
    <source>
        <dbReference type="ARBA" id="ARBA00023049"/>
    </source>
</evidence>
<comment type="cofactor">
    <cofactor evidence="9">
        <name>Zn(2+)</name>
        <dbReference type="ChEBI" id="CHEBI:29105"/>
    </cofactor>
    <text evidence="9">Binds 1 zinc ion.</text>
</comment>
<comment type="similarity">
    <text evidence="2 9">Belongs to the peptidase M3 family.</text>
</comment>
<reference evidence="11 12" key="1">
    <citation type="submission" date="2020-08" db="EMBL/GenBank/DDBJ databases">
        <authorList>
            <person name="Hejnol A."/>
        </authorList>
    </citation>
    <scope>NUCLEOTIDE SEQUENCE [LARGE SCALE GENOMIC DNA]</scope>
</reference>
<keyword evidence="3" id="KW-0963">Cytoplasm</keyword>
<gene>
    <name evidence="11" type="ORF">DGYR_LOCUS4908</name>
</gene>
<keyword evidence="6 9" id="KW-0378">Hydrolase</keyword>
<feature type="domain" description="Peptidase M3A/M3B catalytic" evidence="10">
    <location>
        <begin position="214"/>
        <end position="661"/>
    </location>
</feature>
<dbReference type="GO" id="GO:0005758">
    <property type="term" value="C:mitochondrial intermembrane space"/>
    <property type="evidence" value="ECO:0007669"/>
    <property type="project" value="TreeGrafter"/>
</dbReference>
<dbReference type="Gene3D" id="1.20.1050.40">
    <property type="entry name" value="Endopeptidase. Chain P, domain 1"/>
    <property type="match status" value="1"/>
</dbReference>
<protein>
    <submittedName>
        <fullName evidence="11">DgyrCDS5177</fullName>
    </submittedName>
</protein>
<evidence type="ECO:0000313" key="12">
    <source>
        <dbReference type="Proteomes" id="UP000549394"/>
    </source>
</evidence>
<dbReference type="InterPro" id="IPR001567">
    <property type="entry name" value="Pept_M3A_M3B_dom"/>
</dbReference>
<dbReference type="PANTHER" id="PTHR11804">
    <property type="entry name" value="PROTEASE M3 THIMET OLIGOPEPTIDASE-RELATED"/>
    <property type="match status" value="1"/>
</dbReference>
<dbReference type="InterPro" id="IPR024080">
    <property type="entry name" value="Neurolysin/TOP_N"/>
</dbReference>
<dbReference type="InterPro" id="IPR045090">
    <property type="entry name" value="Pept_M3A_M3B"/>
</dbReference>
<keyword evidence="8 9" id="KW-0482">Metalloprotease</keyword>
<dbReference type="OrthoDB" id="534666at2759"/>
<evidence type="ECO:0000256" key="4">
    <source>
        <dbReference type="ARBA" id="ARBA00022670"/>
    </source>
</evidence>
<dbReference type="GO" id="GO:0046872">
    <property type="term" value="F:metal ion binding"/>
    <property type="evidence" value="ECO:0007669"/>
    <property type="project" value="UniProtKB-UniRule"/>
</dbReference>
<dbReference type="Proteomes" id="UP000549394">
    <property type="component" value="Unassembled WGS sequence"/>
</dbReference>
<proteinExistence type="inferred from homology"/>
<evidence type="ECO:0000256" key="2">
    <source>
        <dbReference type="ARBA" id="ARBA00006040"/>
    </source>
</evidence>
<dbReference type="GO" id="GO:0004222">
    <property type="term" value="F:metalloendopeptidase activity"/>
    <property type="evidence" value="ECO:0007669"/>
    <property type="project" value="InterPro"/>
</dbReference>
<dbReference type="InterPro" id="IPR024077">
    <property type="entry name" value="Neurolysin/TOP_dom2"/>
</dbReference>
<organism evidence="11 12">
    <name type="scientific">Dimorphilus gyrociliatus</name>
    <dbReference type="NCBI Taxonomy" id="2664684"/>
    <lineage>
        <taxon>Eukaryota</taxon>
        <taxon>Metazoa</taxon>
        <taxon>Spiralia</taxon>
        <taxon>Lophotrochozoa</taxon>
        <taxon>Annelida</taxon>
        <taxon>Polychaeta</taxon>
        <taxon>Polychaeta incertae sedis</taxon>
        <taxon>Dinophilidae</taxon>
        <taxon>Dimorphilus</taxon>
    </lineage>
</organism>
<dbReference type="Gene3D" id="3.40.390.10">
    <property type="entry name" value="Collagenase (Catalytic Domain)"/>
    <property type="match status" value="1"/>
</dbReference>
<accession>A0A7I8VJQ0</accession>
<dbReference type="FunFam" id="1.20.1050.40:FF:000001">
    <property type="entry name" value="Thimet oligopeptidase 1"/>
    <property type="match status" value="1"/>
</dbReference>
<keyword evidence="7 9" id="KW-0862">Zinc</keyword>
<dbReference type="PANTHER" id="PTHR11804:SF84">
    <property type="entry name" value="SACCHAROLYSIN"/>
    <property type="match status" value="1"/>
</dbReference>
<comment type="caution">
    <text evidence="11">The sequence shown here is derived from an EMBL/GenBank/DDBJ whole genome shotgun (WGS) entry which is preliminary data.</text>
</comment>